<comment type="similarity">
    <text evidence="1 6">Belongs to the glycosyl hydrolase 43 family.</text>
</comment>
<dbReference type="EMBL" id="LT629758">
    <property type="protein sequence ID" value="SDS48106.1"/>
    <property type="molecule type" value="Genomic_DNA"/>
</dbReference>
<accession>A0A1H1SK46</accession>
<name>A0A1H1SK46_9ACTN</name>
<evidence type="ECO:0000256" key="3">
    <source>
        <dbReference type="ARBA" id="ARBA00023295"/>
    </source>
</evidence>
<dbReference type="GO" id="GO:0004553">
    <property type="term" value="F:hydrolase activity, hydrolyzing O-glycosyl compounds"/>
    <property type="evidence" value="ECO:0007669"/>
    <property type="project" value="InterPro"/>
</dbReference>
<dbReference type="STRING" id="113562.SAMN04489716_0878"/>
<gene>
    <name evidence="8" type="ORF">SAMN04489716_0878</name>
</gene>
<dbReference type="RefSeq" id="WP_092541808.1">
    <property type="nucleotide sequence ID" value="NZ_BOMJ01000009.1"/>
</dbReference>
<evidence type="ECO:0000256" key="2">
    <source>
        <dbReference type="ARBA" id="ARBA00022801"/>
    </source>
</evidence>
<dbReference type="InterPro" id="IPR041542">
    <property type="entry name" value="GH43_C2"/>
</dbReference>
<dbReference type="AlphaFoldDB" id="A0A1H1SK46"/>
<dbReference type="Pfam" id="PF04616">
    <property type="entry name" value="Glyco_hydro_43"/>
    <property type="match status" value="1"/>
</dbReference>
<evidence type="ECO:0000256" key="6">
    <source>
        <dbReference type="RuleBase" id="RU361187"/>
    </source>
</evidence>
<organism evidence="8 9">
    <name type="scientific">Actinoplanes derwentensis</name>
    <dbReference type="NCBI Taxonomy" id="113562"/>
    <lineage>
        <taxon>Bacteria</taxon>
        <taxon>Bacillati</taxon>
        <taxon>Actinomycetota</taxon>
        <taxon>Actinomycetes</taxon>
        <taxon>Micromonosporales</taxon>
        <taxon>Micromonosporaceae</taxon>
        <taxon>Actinoplanes</taxon>
    </lineage>
</organism>
<dbReference type="SUPFAM" id="SSF49899">
    <property type="entry name" value="Concanavalin A-like lectins/glucanases"/>
    <property type="match status" value="1"/>
</dbReference>
<sequence>MSVPVIAGFHPDPTVCRVGDDYYLACSSFEYSPGVPIFHSRDLYRWELIGNVLGHIAGAGPSQGVYAPTLRHHDGRFWMITTDVSRLRDGHLITHAEQPHGPWSEPVYVAGTLGIDPDLAWDDDGNCYLTYASFQEGGGIVQVRVDPVSGRTLGDVHLVWRGTGLANTEAPHLYQVDGTWYLMVAEGGTERGHAVTIARGPTPEGPFEACPGNPILSHRSTGHPVQNTGHADLVQAADGSWWAVYLGVRPRGFTPGFHVNGRETFLAAISWADGWPAFHEPSPPVTAIDHSFTDDFTGPSLHPRWVTPGGGLLCVRVPDLSWSAEADVDLDSGPSRLVLRLDDRHWYGLVAEPGRVSAVARIGDLEQQVGSVPVTGGVVKLRIAAVEPANAGAMSVRVGPDEIVLSAAGTELARLDGRYLSTEVAGGFTGRVLGVSGTRRPEMFTYSSAPVP</sequence>
<keyword evidence="3 6" id="KW-0326">Glycosidase</keyword>
<dbReference type="OrthoDB" id="9801455at2"/>
<proteinExistence type="inferred from homology"/>
<protein>
    <submittedName>
        <fullName evidence="8">Glycosyl hydrolases family 43</fullName>
    </submittedName>
</protein>
<dbReference type="InterPro" id="IPR013320">
    <property type="entry name" value="ConA-like_dom_sf"/>
</dbReference>
<dbReference type="SUPFAM" id="SSF75005">
    <property type="entry name" value="Arabinanase/levansucrase/invertase"/>
    <property type="match status" value="1"/>
</dbReference>
<dbReference type="InterPro" id="IPR023296">
    <property type="entry name" value="Glyco_hydro_beta-prop_sf"/>
</dbReference>
<reference evidence="8 9" key="1">
    <citation type="submission" date="2016-10" db="EMBL/GenBank/DDBJ databases">
        <authorList>
            <person name="de Groot N.N."/>
        </authorList>
    </citation>
    <scope>NUCLEOTIDE SEQUENCE [LARGE SCALE GENOMIC DNA]</scope>
    <source>
        <strain evidence="8 9">DSM 43941</strain>
    </source>
</reference>
<feature type="domain" description="Beta-xylosidase C-terminal Concanavalin A-like" evidence="7">
    <location>
        <begin position="312"/>
        <end position="435"/>
    </location>
</feature>
<evidence type="ECO:0000256" key="4">
    <source>
        <dbReference type="PIRSR" id="PIRSR606710-1"/>
    </source>
</evidence>
<evidence type="ECO:0000313" key="9">
    <source>
        <dbReference type="Proteomes" id="UP000198688"/>
    </source>
</evidence>
<evidence type="ECO:0000256" key="5">
    <source>
        <dbReference type="PIRSR" id="PIRSR606710-2"/>
    </source>
</evidence>
<dbReference type="PANTHER" id="PTHR42812:SF12">
    <property type="entry name" value="BETA-XYLOSIDASE-RELATED"/>
    <property type="match status" value="1"/>
</dbReference>
<evidence type="ECO:0000256" key="1">
    <source>
        <dbReference type="ARBA" id="ARBA00009865"/>
    </source>
</evidence>
<evidence type="ECO:0000313" key="8">
    <source>
        <dbReference type="EMBL" id="SDS48106.1"/>
    </source>
</evidence>
<feature type="site" description="Important for catalytic activity, responsible for pKa modulation of the active site Glu and correct orientation of both the proton donor and substrate" evidence="5">
    <location>
        <position position="116"/>
    </location>
</feature>
<keyword evidence="2 6" id="KW-0378">Hydrolase</keyword>
<dbReference type="InterPro" id="IPR006710">
    <property type="entry name" value="Glyco_hydro_43"/>
</dbReference>
<evidence type="ECO:0000259" key="7">
    <source>
        <dbReference type="Pfam" id="PF17851"/>
    </source>
</evidence>
<feature type="active site" description="Proton acceptor" evidence="4">
    <location>
        <position position="12"/>
    </location>
</feature>
<dbReference type="Pfam" id="PF17851">
    <property type="entry name" value="GH43_C2"/>
    <property type="match status" value="1"/>
</dbReference>
<dbReference type="InterPro" id="IPR051795">
    <property type="entry name" value="Glycosyl_Hydrlase_43"/>
</dbReference>
<dbReference type="Proteomes" id="UP000198688">
    <property type="component" value="Chromosome I"/>
</dbReference>
<dbReference type="GO" id="GO:0005975">
    <property type="term" value="P:carbohydrate metabolic process"/>
    <property type="evidence" value="ECO:0007669"/>
    <property type="project" value="InterPro"/>
</dbReference>
<dbReference type="Gene3D" id="2.60.120.200">
    <property type="match status" value="1"/>
</dbReference>
<feature type="active site" description="Proton donor" evidence="4">
    <location>
        <position position="169"/>
    </location>
</feature>
<dbReference type="Gene3D" id="2.115.10.20">
    <property type="entry name" value="Glycosyl hydrolase domain, family 43"/>
    <property type="match status" value="1"/>
</dbReference>
<dbReference type="PANTHER" id="PTHR42812">
    <property type="entry name" value="BETA-XYLOSIDASE"/>
    <property type="match status" value="1"/>
</dbReference>
<keyword evidence="9" id="KW-1185">Reference proteome</keyword>
<dbReference type="CDD" id="cd18617">
    <property type="entry name" value="GH43_XynB-like"/>
    <property type="match status" value="1"/>
</dbReference>